<dbReference type="SMART" id="SM00220">
    <property type="entry name" value="S_TKc"/>
    <property type="match status" value="1"/>
</dbReference>
<dbReference type="SUPFAM" id="SSF56112">
    <property type="entry name" value="Protein kinase-like (PK-like)"/>
    <property type="match status" value="1"/>
</dbReference>
<dbReference type="InterPro" id="IPR011009">
    <property type="entry name" value="Kinase-like_dom_sf"/>
</dbReference>
<evidence type="ECO:0000313" key="11">
    <source>
        <dbReference type="RefSeq" id="XP_006814685.1"/>
    </source>
</evidence>
<evidence type="ECO:0000256" key="8">
    <source>
        <dbReference type="SAM" id="MobiDB-lite"/>
    </source>
</evidence>
<evidence type="ECO:0000259" key="9">
    <source>
        <dbReference type="PROSITE" id="PS50011"/>
    </source>
</evidence>
<dbReference type="PANTHER" id="PTHR48013">
    <property type="entry name" value="DUAL SPECIFICITY MITOGEN-ACTIVATED PROTEIN KINASE KINASE 5-RELATED"/>
    <property type="match status" value="1"/>
</dbReference>
<reference evidence="11" key="1">
    <citation type="submission" date="2025-08" db="UniProtKB">
        <authorList>
            <consortium name="RefSeq"/>
        </authorList>
    </citation>
    <scope>IDENTIFICATION</scope>
    <source>
        <tissue evidence="11">Testes</tissue>
    </source>
</reference>
<dbReference type="PANTHER" id="PTHR48013:SF11">
    <property type="entry name" value="LICORNE"/>
    <property type="match status" value="1"/>
</dbReference>
<comment type="similarity">
    <text evidence="5">Belongs to the protein kinase superfamily. STE Ser/Thr protein kinase family. MAP kinase kinase subfamily.</text>
</comment>
<feature type="region of interest" description="Disordered" evidence="8">
    <location>
        <begin position="1"/>
        <end position="36"/>
    </location>
</feature>
<evidence type="ECO:0000256" key="5">
    <source>
        <dbReference type="ARBA" id="ARBA00038035"/>
    </source>
</evidence>
<evidence type="ECO:0000256" key="2">
    <source>
        <dbReference type="ARBA" id="ARBA00022741"/>
    </source>
</evidence>
<dbReference type="Pfam" id="PF00069">
    <property type="entry name" value="Pkinase"/>
    <property type="match status" value="1"/>
</dbReference>
<feature type="binding site" evidence="7">
    <location>
        <position position="83"/>
    </location>
    <ligand>
        <name>ATP</name>
        <dbReference type="ChEBI" id="CHEBI:30616"/>
    </ligand>
</feature>
<dbReference type="PROSITE" id="PS00107">
    <property type="entry name" value="PROTEIN_KINASE_ATP"/>
    <property type="match status" value="1"/>
</dbReference>
<evidence type="ECO:0000256" key="6">
    <source>
        <dbReference type="ARBA" id="ARBA00038999"/>
    </source>
</evidence>
<dbReference type="RefSeq" id="XP_006814685.1">
    <property type="nucleotide sequence ID" value="XM_006814622.1"/>
</dbReference>
<dbReference type="Gene3D" id="3.30.200.20">
    <property type="entry name" value="Phosphorylase Kinase, domain 1"/>
    <property type="match status" value="1"/>
</dbReference>
<dbReference type="EC" id="2.7.12.2" evidence="6"/>
<organism evidence="10 11">
    <name type="scientific">Saccoglossus kowalevskii</name>
    <name type="common">Acorn worm</name>
    <dbReference type="NCBI Taxonomy" id="10224"/>
    <lineage>
        <taxon>Eukaryota</taxon>
        <taxon>Metazoa</taxon>
        <taxon>Hemichordata</taxon>
        <taxon>Enteropneusta</taxon>
        <taxon>Harrimaniidae</taxon>
        <taxon>Saccoglossus</taxon>
    </lineage>
</organism>
<dbReference type="Gene3D" id="1.10.510.10">
    <property type="entry name" value="Transferase(Phosphotransferase) domain 1"/>
    <property type="match status" value="1"/>
</dbReference>
<keyword evidence="2 7" id="KW-0547">Nucleotide-binding</keyword>
<keyword evidence="3" id="KW-0418">Kinase</keyword>
<keyword evidence="4 7" id="KW-0067">ATP-binding</keyword>
<keyword evidence="1" id="KW-0808">Transferase</keyword>
<sequence>MSASRTGRKKPPRFRGELKFQPPVSPPTPENLPADNKASITVEGKNFLVRADDLKPICELGRGAYGVVEKVKHEQSGTVMAVKRIRAQVNSKEDKRIVMDMDVAMRSSLCPFTVTFYGAMFQEPERIDPEITQNEKGYDIKSDVWSLGITMIELATGNFPYASWGTPFAQLKQVVKEPSPKLPDGIFSQEFVNFTELCLKKNFRERPSYPSLLKHEFIAPYESKTVDVASYVQRILVPEPDNQ</sequence>
<feature type="compositionally biased region" description="Basic residues" evidence="8">
    <location>
        <begin position="1"/>
        <end position="13"/>
    </location>
</feature>
<name>A0ABM0M3U4_SACKO</name>
<feature type="domain" description="Protein kinase" evidence="9">
    <location>
        <begin position="1"/>
        <end position="218"/>
    </location>
</feature>
<evidence type="ECO:0000313" key="10">
    <source>
        <dbReference type="Proteomes" id="UP000694865"/>
    </source>
</evidence>
<accession>A0ABM0M3U4</accession>
<dbReference type="GeneID" id="102800622"/>
<proteinExistence type="inferred from homology"/>
<protein>
    <recommendedName>
        <fullName evidence="6">mitogen-activated protein kinase kinase</fullName>
        <ecNumber evidence="6">2.7.12.2</ecNumber>
    </recommendedName>
</protein>
<keyword evidence="10" id="KW-1185">Reference proteome</keyword>
<evidence type="ECO:0000256" key="3">
    <source>
        <dbReference type="ARBA" id="ARBA00022777"/>
    </source>
</evidence>
<dbReference type="InterPro" id="IPR000719">
    <property type="entry name" value="Prot_kinase_dom"/>
</dbReference>
<evidence type="ECO:0000256" key="1">
    <source>
        <dbReference type="ARBA" id="ARBA00022679"/>
    </source>
</evidence>
<evidence type="ECO:0000256" key="7">
    <source>
        <dbReference type="PROSITE-ProRule" id="PRU10141"/>
    </source>
</evidence>
<evidence type="ECO:0000256" key="4">
    <source>
        <dbReference type="ARBA" id="ARBA00022840"/>
    </source>
</evidence>
<dbReference type="PROSITE" id="PS50011">
    <property type="entry name" value="PROTEIN_KINASE_DOM"/>
    <property type="match status" value="1"/>
</dbReference>
<dbReference type="Proteomes" id="UP000694865">
    <property type="component" value="Unplaced"/>
</dbReference>
<gene>
    <name evidence="11" type="primary">LOC102800622</name>
</gene>
<dbReference type="InterPro" id="IPR017441">
    <property type="entry name" value="Protein_kinase_ATP_BS"/>
</dbReference>